<feature type="domain" description="TRAM" evidence="4">
    <location>
        <begin position="1"/>
        <end position="53"/>
    </location>
</feature>
<dbReference type="InterPro" id="IPR002792">
    <property type="entry name" value="TRAM_dom"/>
</dbReference>
<dbReference type="CDD" id="cd02440">
    <property type="entry name" value="AdoMet_MTases"/>
    <property type="match status" value="1"/>
</dbReference>
<dbReference type="AlphaFoldDB" id="A0A3B0S5Q9"/>
<organism evidence="5">
    <name type="scientific">hydrothermal vent metagenome</name>
    <dbReference type="NCBI Taxonomy" id="652676"/>
    <lineage>
        <taxon>unclassified sequences</taxon>
        <taxon>metagenomes</taxon>
        <taxon>ecological metagenomes</taxon>
    </lineage>
</organism>
<dbReference type="GO" id="GO:0070041">
    <property type="term" value="F:rRNA (uridine-C5-)-methyltransferase activity"/>
    <property type="evidence" value="ECO:0007669"/>
    <property type="project" value="TreeGrafter"/>
</dbReference>
<dbReference type="EMBL" id="UOEI01000280">
    <property type="protein sequence ID" value="VAW00238.1"/>
    <property type="molecule type" value="Genomic_DNA"/>
</dbReference>
<dbReference type="PROSITE" id="PS01231">
    <property type="entry name" value="TRMA_2"/>
    <property type="match status" value="1"/>
</dbReference>
<protein>
    <recommendedName>
        <fullName evidence="4">TRAM domain-containing protein</fullName>
    </recommendedName>
</protein>
<name>A0A3B0S5Q9_9ZZZZ</name>
<evidence type="ECO:0000256" key="2">
    <source>
        <dbReference type="ARBA" id="ARBA00022679"/>
    </source>
</evidence>
<dbReference type="PANTHER" id="PTHR11061">
    <property type="entry name" value="RNA M5U METHYLTRANSFERASE"/>
    <property type="match status" value="1"/>
</dbReference>
<dbReference type="InterPro" id="IPR030391">
    <property type="entry name" value="MeTrfase_TrmA_CS"/>
</dbReference>
<dbReference type="PROSITE" id="PS51687">
    <property type="entry name" value="SAM_MT_RNA_M5U"/>
    <property type="match status" value="1"/>
</dbReference>
<dbReference type="Gene3D" id="2.40.50.140">
    <property type="entry name" value="Nucleic acid-binding proteins"/>
    <property type="match status" value="1"/>
</dbReference>
<keyword evidence="1" id="KW-0489">Methyltransferase</keyword>
<evidence type="ECO:0000313" key="5">
    <source>
        <dbReference type="EMBL" id="VAW00238.1"/>
    </source>
</evidence>
<keyword evidence="2" id="KW-0808">Transferase</keyword>
<dbReference type="InterPro" id="IPR029063">
    <property type="entry name" value="SAM-dependent_MTases_sf"/>
</dbReference>
<dbReference type="InterPro" id="IPR012340">
    <property type="entry name" value="NA-bd_OB-fold"/>
</dbReference>
<evidence type="ECO:0000256" key="3">
    <source>
        <dbReference type="ARBA" id="ARBA00022691"/>
    </source>
</evidence>
<sequence>MMELHPHDIAHGGEAVARHDGKAYFIPGAMPGEVVTATVVEDKGSWARTSLVSVIAESPARRTPPCPHASDCGGCQWQFAVEEEQRRWKRSTVIGQLEHLGKIDTPLVHETVAAGPDLGYRNRMDFRVVDGSPALFRQRSNDLVPLGECLLMVPELQEVFSRLGDLTGVERITLRAGTNTGSVIAVVEGDLPDQIDTWGITVVHRTDRGIQTVIGNDVLTEIIDGVTFTIPSDGFFQNNTDGAEALVRLVGDALDVEPHETLLDGYCGVGLFGATVGRSCGRVVGIDSTPGAVKYARMNLANAGIDHHVIAGSFTKDIEALDEYWDVAVVDPPRKGLGARGVEAVTAAMPRRIAYVACDPASLARDARTLSEYGYEFVEATPVDMFPQTYHIEIVARFDRLQLDDDDASDRDDS</sequence>
<evidence type="ECO:0000256" key="1">
    <source>
        <dbReference type="ARBA" id="ARBA00022603"/>
    </source>
</evidence>
<dbReference type="SUPFAM" id="SSF53335">
    <property type="entry name" value="S-adenosyl-L-methionine-dependent methyltransferases"/>
    <property type="match status" value="1"/>
</dbReference>
<dbReference type="Gene3D" id="2.40.50.1070">
    <property type="match status" value="1"/>
</dbReference>
<gene>
    <name evidence="5" type="ORF">MNBD_ACTINO01-407</name>
</gene>
<dbReference type="PANTHER" id="PTHR11061:SF30">
    <property type="entry name" value="TRNA (URACIL(54)-C(5))-METHYLTRANSFERASE"/>
    <property type="match status" value="1"/>
</dbReference>
<dbReference type="InterPro" id="IPR030390">
    <property type="entry name" value="MeTrfase_TrmA_AS"/>
</dbReference>
<evidence type="ECO:0000259" key="4">
    <source>
        <dbReference type="PROSITE" id="PS50926"/>
    </source>
</evidence>
<accession>A0A3B0S5Q9</accession>
<keyword evidence="3" id="KW-0949">S-adenosyl-L-methionine</keyword>
<dbReference type="PROSITE" id="PS01230">
    <property type="entry name" value="TRMA_1"/>
    <property type="match status" value="1"/>
</dbReference>
<dbReference type="SUPFAM" id="SSF50249">
    <property type="entry name" value="Nucleic acid-binding proteins"/>
    <property type="match status" value="1"/>
</dbReference>
<dbReference type="InterPro" id="IPR010280">
    <property type="entry name" value="U5_MeTrfase_fam"/>
</dbReference>
<dbReference type="PROSITE" id="PS50926">
    <property type="entry name" value="TRAM"/>
    <property type="match status" value="1"/>
</dbReference>
<dbReference type="Gene3D" id="3.40.50.150">
    <property type="entry name" value="Vaccinia Virus protein VP39"/>
    <property type="match status" value="1"/>
</dbReference>
<dbReference type="GO" id="GO:0070475">
    <property type="term" value="P:rRNA base methylation"/>
    <property type="evidence" value="ECO:0007669"/>
    <property type="project" value="TreeGrafter"/>
</dbReference>
<dbReference type="Pfam" id="PF05958">
    <property type="entry name" value="tRNA_U5-meth_tr"/>
    <property type="match status" value="1"/>
</dbReference>
<reference evidence="5" key="1">
    <citation type="submission" date="2018-06" db="EMBL/GenBank/DDBJ databases">
        <authorList>
            <person name="Zhirakovskaya E."/>
        </authorList>
    </citation>
    <scope>NUCLEOTIDE SEQUENCE</scope>
</reference>
<proteinExistence type="predicted"/>